<sequence>MSQISKVYMTISFVAKLAKSGTDSNGNKRRIIIIPIDRLKDVTKYNGKQVKITIDGI</sequence>
<gene>
    <name evidence="1" type="ORF">LCGC14_3056190</name>
</gene>
<comment type="caution">
    <text evidence="1">The sequence shown here is derived from an EMBL/GenBank/DDBJ whole genome shotgun (WGS) entry which is preliminary data.</text>
</comment>
<dbReference type="EMBL" id="LAZR01064574">
    <property type="protein sequence ID" value="KKK57265.1"/>
    <property type="molecule type" value="Genomic_DNA"/>
</dbReference>
<dbReference type="AlphaFoldDB" id="A0A0F8X8H6"/>
<organism evidence="1">
    <name type="scientific">marine sediment metagenome</name>
    <dbReference type="NCBI Taxonomy" id="412755"/>
    <lineage>
        <taxon>unclassified sequences</taxon>
        <taxon>metagenomes</taxon>
        <taxon>ecological metagenomes</taxon>
    </lineage>
</organism>
<name>A0A0F8X8H6_9ZZZZ</name>
<protein>
    <submittedName>
        <fullName evidence="1">Uncharacterized protein</fullName>
    </submittedName>
</protein>
<proteinExistence type="predicted"/>
<reference evidence="1" key="1">
    <citation type="journal article" date="2015" name="Nature">
        <title>Complex archaea that bridge the gap between prokaryotes and eukaryotes.</title>
        <authorList>
            <person name="Spang A."/>
            <person name="Saw J.H."/>
            <person name="Jorgensen S.L."/>
            <person name="Zaremba-Niedzwiedzka K."/>
            <person name="Martijn J."/>
            <person name="Lind A.E."/>
            <person name="van Eijk R."/>
            <person name="Schleper C."/>
            <person name="Guy L."/>
            <person name="Ettema T.J."/>
        </authorList>
    </citation>
    <scope>NUCLEOTIDE SEQUENCE</scope>
</reference>
<accession>A0A0F8X8H6</accession>
<evidence type="ECO:0000313" key="1">
    <source>
        <dbReference type="EMBL" id="KKK57265.1"/>
    </source>
</evidence>